<evidence type="ECO:0000313" key="1">
    <source>
        <dbReference type="EMBL" id="KEG00575.1"/>
    </source>
</evidence>
<dbReference type="EMBL" id="KL446955">
    <property type="protein sequence ID" value="KEG00575.1"/>
    <property type="molecule type" value="Genomic_DNA"/>
</dbReference>
<sequence length="261" mass="30366">MANSSYDIQKVYSVFNKIGGYFRVENGGYGGTVEHSHKEIEKYCGYNNYSLYGNCLSYLEKASSGVINLLENLMKYGLDYDKLAEYAILFLTYKLKQNSDYKSTKLNDFYTNRIEKNKYYNMKINGDGSPTYKEIMYRKKDLMNIIGIPKFNDLFKLNNDSNINGNTSYREILYTLSNDYDNFKSYCAENCKDCNDLPTLPKIKTPSSTLIPVLSTFPVIPAFLGIAYKYSLFGIDKLFQRQYLRKKLKKINDYSRNRNND</sequence>
<dbReference type="AlphaFoldDB" id="A0A081IA67"/>
<dbReference type="InterPro" id="IPR006477">
    <property type="entry name" value="Yir_bir_cir"/>
</dbReference>
<proteinExistence type="predicted"/>
<organism evidence="1 2">
    <name type="scientific">Plasmodium vinckei vinckei</name>
    <dbReference type="NCBI Taxonomy" id="54757"/>
    <lineage>
        <taxon>Eukaryota</taxon>
        <taxon>Sar</taxon>
        <taxon>Alveolata</taxon>
        <taxon>Apicomplexa</taxon>
        <taxon>Aconoidasida</taxon>
        <taxon>Haemosporida</taxon>
        <taxon>Plasmodiidae</taxon>
        <taxon>Plasmodium</taxon>
        <taxon>Plasmodium (Vinckeia)</taxon>
    </lineage>
</organism>
<dbReference type="Proteomes" id="UP000030681">
    <property type="component" value="Unassembled WGS sequence"/>
</dbReference>
<gene>
    <name evidence="1" type="ORF">YYE_04404</name>
</gene>
<evidence type="ECO:0008006" key="3">
    <source>
        <dbReference type="Google" id="ProtNLM"/>
    </source>
</evidence>
<reference evidence="1 2" key="1">
    <citation type="submission" date="2013-02" db="EMBL/GenBank/DDBJ databases">
        <title>The Genome Sequence of Plasmodium vinckei vinckei.</title>
        <authorList>
            <consortium name="The Broad Institute Genome Sequencing Platform"/>
            <consortium name="The Broad Institute Genome Sequencing Center for Infectious Disease"/>
            <person name="Neafsey D."/>
            <person name="Cheeseman I."/>
            <person name="Volkman S."/>
            <person name="Adams J."/>
            <person name="Walker B."/>
            <person name="Young S.K."/>
            <person name="Zeng Q."/>
            <person name="Gargeya S."/>
            <person name="Fitzgerald M."/>
            <person name="Haas B."/>
            <person name="Abouelleil A."/>
            <person name="Alvarado L."/>
            <person name="Arachchi H.M."/>
            <person name="Berlin A.M."/>
            <person name="Chapman S.B."/>
            <person name="Dewar J."/>
            <person name="Goldberg J."/>
            <person name="Griggs A."/>
            <person name="Gujja S."/>
            <person name="Hansen M."/>
            <person name="Howarth C."/>
            <person name="Imamovic A."/>
            <person name="Larimer J."/>
            <person name="McCowan C."/>
            <person name="Murphy C."/>
            <person name="Neiman D."/>
            <person name="Pearson M."/>
            <person name="Priest M."/>
            <person name="Roberts A."/>
            <person name="Saif S."/>
            <person name="Shea T."/>
            <person name="Sisk P."/>
            <person name="Sykes S."/>
            <person name="Wortman J."/>
            <person name="Nusbaum C."/>
            <person name="Birren B."/>
        </authorList>
    </citation>
    <scope>NUCLEOTIDE SEQUENCE [LARGE SCALE GENOMIC DNA]</scope>
    <source>
        <strain evidence="2">vinckei</strain>
    </source>
</reference>
<name>A0A081IA67_PLAVN</name>
<accession>A0A081IA67</accession>
<protein>
    <recommendedName>
        <fullName evidence="3">CIR protein PIR protein</fullName>
    </recommendedName>
</protein>
<evidence type="ECO:0000313" key="2">
    <source>
        <dbReference type="Proteomes" id="UP000030681"/>
    </source>
</evidence>
<dbReference type="Pfam" id="PF06022">
    <property type="entry name" value="Cir_Bir_Yir"/>
    <property type="match status" value="1"/>
</dbReference>